<keyword evidence="3" id="KW-1185">Reference proteome</keyword>
<evidence type="ECO:0000313" key="3">
    <source>
        <dbReference type="Proteomes" id="UP000494115"/>
    </source>
</evidence>
<reference evidence="2 3" key="1">
    <citation type="submission" date="2020-04" db="EMBL/GenBank/DDBJ databases">
        <authorList>
            <person name="De Canck E."/>
        </authorList>
    </citation>
    <scope>NUCLEOTIDE SEQUENCE [LARGE SCALE GENOMIC DNA]</scope>
    <source>
        <strain evidence="2 3">LMG 28138</strain>
    </source>
</reference>
<accession>A0A6S7D2W6</accession>
<name>A0A6S7D2W6_9BURK</name>
<dbReference type="RefSeq" id="WP_175108120.1">
    <property type="nucleotide sequence ID" value="NZ_CADIKM010000067.1"/>
</dbReference>
<protein>
    <submittedName>
        <fullName evidence="2">Uncharacterized protein</fullName>
    </submittedName>
</protein>
<sequence length="118" mass="13437">MRFRRPTHDGRTPRENDGPLSWLDLPTTDADDAAGMQRRWMPSEYDQIDGGTFAGRFQQLGFQDILVAAERQNRTVLKQQYFPADYCTVSLIRSGLGAGAMLPPRALQKECRLHAREQ</sequence>
<feature type="compositionally biased region" description="Basic and acidic residues" evidence="1">
    <location>
        <begin position="1"/>
        <end position="17"/>
    </location>
</feature>
<dbReference type="AlphaFoldDB" id="A0A6S7D2W6"/>
<gene>
    <name evidence="2" type="ORF">LMG28138_05575</name>
</gene>
<proteinExistence type="predicted"/>
<dbReference type="Proteomes" id="UP000494115">
    <property type="component" value="Unassembled WGS sequence"/>
</dbReference>
<evidence type="ECO:0000256" key="1">
    <source>
        <dbReference type="SAM" id="MobiDB-lite"/>
    </source>
</evidence>
<organism evidence="2 3">
    <name type="scientific">Pararobbsia alpina</name>
    <dbReference type="NCBI Taxonomy" id="621374"/>
    <lineage>
        <taxon>Bacteria</taxon>
        <taxon>Pseudomonadati</taxon>
        <taxon>Pseudomonadota</taxon>
        <taxon>Betaproteobacteria</taxon>
        <taxon>Burkholderiales</taxon>
        <taxon>Burkholderiaceae</taxon>
        <taxon>Pararobbsia</taxon>
    </lineage>
</organism>
<dbReference type="EMBL" id="CADIKM010000067">
    <property type="protein sequence ID" value="CAB3804796.1"/>
    <property type="molecule type" value="Genomic_DNA"/>
</dbReference>
<evidence type="ECO:0000313" key="2">
    <source>
        <dbReference type="EMBL" id="CAB3804796.1"/>
    </source>
</evidence>
<feature type="region of interest" description="Disordered" evidence="1">
    <location>
        <begin position="1"/>
        <end position="28"/>
    </location>
</feature>